<evidence type="ECO:0000256" key="2">
    <source>
        <dbReference type="SAM" id="MobiDB-lite"/>
    </source>
</evidence>
<evidence type="ECO:0000313" key="3">
    <source>
        <dbReference type="EMBL" id="SVB04371.1"/>
    </source>
</evidence>
<dbReference type="PANTHER" id="PTHR23084:SF263">
    <property type="entry name" value="MORN REPEAT-CONTAINING PROTEIN 1"/>
    <property type="match status" value="1"/>
</dbReference>
<dbReference type="SMART" id="SM00698">
    <property type="entry name" value="MORN"/>
    <property type="match status" value="3"/>
</dbReference>
<evidence type="ECO:0000256" key="1">
    <source>
        <dbReference type="ARBA" id="ARBA00022737"/>
    </source>
</evidence>
<dbReference type="EMBL" id="UINC01026611">
    <property type="protein sequence ID" value="SVB04371.1"/>
    <property type="molecule type" value="Genomic_DNA"/>
</dbReference>
<dbReference type="Gene3D" id="2.20.110.10">
    <property type="entry name" value="Histone H3 K4-specific methyltransferase SET7/9 N-terminal domain"/>
    <property type="match status" value="1"/>
</dbReference>
<dbReference type="Pfam" id="PF02493">
    <property type="entry name" value="MORN"/>
    <property type="match status" value="3"/>
</dbReference>
<evidence type="ECO:0008006" key="4">
    <source>
        <dbReference type="Google" id="ProtNLM"/>
    </source>
</evidence>
<dbReference type="PANTHER" id="PTHR23084">
    <property type="entry name" value="PHOSPHATIDYLINOSITOL-4-PHOSPHATE 5-KINASE RELATED"/>
    <property type="match status" value="1"/>
</dbReference>
<gene>
    <name evidence="3" type="ORF">METZ01_LOCUS157225</name>
</gene>
<accession>A0A382ASV4</accession>
<sequence>MSKKQGILYHHGKNWSETESDLPPDRKWEGEIENGKPHGFGTYYVPNGATYVGYYKNGKRKGEGTFTWIDDDDAPNVGGKYVGEWRDNKRWNGTMYTLEGKIKSKYVNGEIIVKPSLESSKITFEKI</sequence>
<reference evidence="3" key="1">
    <citation type="submission" date="2018-05" db="EMBL/GenBank/DDBJ databases">
        <authorList>
            <person name="Lanie J.A."/>
            <person name="Ng W.-L."/>
            <person name="Kazmierczak K.M."/>
            <person name="Andrzejewski T.M."/>
            <person name="Davidsen T.M."/>
            <person name="Wayne K.J."/>
            <person name="Tettelin H."/>
            <person name="Glass J.I."/>
            <person name="Rusch D."/>
            <person name="Podicherti R."/>
            <person name="Tsui H.-C.T."/>
            <person name="Winkler M.E."/>
        </authorList>
    </citation>
    <scope>NUCLEOTIDE SEQUENCE</scope>
</reference>
<dbReference type="SUPFAM" id="SSF82185">
    <property type="entry name" value="Histone H3 K4-specific methyltransferase SET7/9 N-terminal domain"/>
    <property type="match status" value="1"/>
</dbReference>
<keyword evidence="1" id="KW-0677">Repeat</keyword>
<feature type="region of interest" description="Disordered" evidence="2">
    <location>
        <begin position="1"/>
        <end position="25"/>
    </location>
</feature>
<dbReference type="InterPro" id="IPR003409">
    <property type="entry name" value="MORN"/>
</dbReference>
<name>A0A382ASV4_9ZZZZ</name>
<protein>
    <recommendedName>
        <fullName evidence="4">MORN repeat-containing protein</fullName>
    </recommendedName>
</protein>
<dbReference type="AlphaFoldDB" id="A0A382ASV4"/>
<proteinExistence type="predicted"/>
<organism evidence="3">
    <name type="scientific">marine metagenome</name>
    <dbReference type="NCBI Taxonomy" id="408172"/>
    <lineage>
        <taxon>unclassified sequences</taxon>
        <taxon>metagenomes</taxon>
        <taxon>ecological metagenomes</taxon>
    </lineage>
</organism>